<dbReference type="OrthoDB" id="10267762at2759"/>
<evidence type="ECO:0000313" key="8">
    <source>
        <dbReference type="EMBL" id="CAL4806755.1"/>
    </source>
</evidence>
<feature type="region of interest" description="Disordered" evidence="3">
    <location>
        <begin position="366"/>
        <end position="390"/>
    </location>
</feature>
<dbReference type="Pfam" id="PF04087">
    <property type="entry name" value="DUF389"/>
    <property type="match status" value="1"/>
</dbReference>
<feature type="transmembrane region" description="Helical" evidence="4">
    <location>
        <begin position="25"/>
        <end position="53"/>
    </location>
</feature>
<evidence type="ECO:0000259" key="5">
    <source>
        <dbReference type="PROSITE" id="PS01031"/>
    </source>
</evidence>
<dbReference type="InterPro" id="IPR005240">
    <property type="entry name" value="DUF389"/>
</dbReference>
<evidence type="ECO:0000313" key="9">
    <source>
        <dbReference type="Proteomes" id="UP001152797"/>
    </source>
</evidence>
<dbReference type="PANTHER" id="PTHR20992">
    <property type="entry name" value="AT15442P-RELATED"/>
    <property type="match status" value="1"/>
</dbReference>
<evidence type="ECO:0000313" key="6">
    <source>
        <dbReference type="EMBL" id="CAI4019443.1"/>
    </source>
</evidence>
<reference evidence="7" key="2">
    <citation type="submission" date="2024-04" db="EMBL/GenBank/DDBJ databases">
        <authorList>
            <person name="Chen Y."/>
            <person name="Shah S."/>
            <person name="Dougan E. K."/>
            <person name="Thang M."/>
            <person name="Chan C."/>
        </authorList>
    </citation>
    <scope>NUCLEOTIDE SEQUENCE [LARGE SCALE GENOMIC DNA]</scope>
</reference>
<keyword evidence="4" id="KW-1133">Transmembrane helix</keyword>
<dbReference type="EMBL" id="CAMXCT020006750">
    <property type="protein sequence ID" value="CAL1172818.1"/>
    <property type="molecule type" value="Genomic_DNA"/>
</dbReference>
<evidence type="ECO:0000313" key="7">
    <source>
        <dbReference type="EMBL" id="CAL1172818.1"/>
    </source>
</evidence>
<evidence type="ECO:0000256" key="1">
    <source>
        <dbReference type="PROSITE-ProRule" id="PRU00285"/>
    </source>
</evidence>
<dbReference type="InterPro" id="IPR002068">
    <property type="entry name" value="A-crystallin/Hsp20_dom"/>
</dbReference>
<keyword evidence="9" id="KW-1185">Reference proteome</keyword>
<sequence length="835" mass="92068">MPGTVISMISGIGVANSLRNRGINALVGVAISASLLPPLVNSGIYLAWGFLVVDPSVAQDRFYRGWISFLLTMINVLGVILSSALWFRLRGVGEATKHATRGPLLSPTISLREKKGPPHSGPTAGPLKRSESQVLKQMKVEQVQQRLFHQQEPVRKLLDETDSLLSAAAVDRVAALEVIEQQQKAARNIGEDLMEDMLCLDSLANLFQEDRQVDSAKSMLMKRRKELEALAHADKEAAPLAPVAPAPAAPNERLAELRLQLELTSQTLPHAYVVSGFARGLKKEELTLELRGSTLKINALRLPTPEESAFLERTLRRAPTVEDFMAVGRGVFGQIREAIKLPMDVDRSKIQATCVDGQLRITLPRQRQPRRRCGRGEGPTKEQSTVAPDPDAYATDAVKKAWLTVVGPAAWLSKVRQWTFSTVPLALLRGDFDVPALLDELERCGCGCAGCYQGELTGYGEPRVPAAMARTAAALLAALALQWTGVDAYARLATAVTGEVVKGAGNLTMGGRAPWAEGQRIDDGHPSFQCIPFNRVGTYTVLLQVLNPEYGPLRLLMECCGENQNLVNDMVTEVNAHEVYGPKGKHRGKDALVKQYQGIRGLLEEGKPECSYFYMFQNKADPDNTFTAWSVPEDVCSTDVSGTRGLIAGYQEFLQTLNALRYGKLVYAGKGDINSVLNGMNAVNEGNLSRFVKTQPKYLDLFGLKIPIGKTNFMKFEGVEQLGIMDMLSACDHNPSEGILYVFDNRMWSNSTRALNATEFLKSSAARNSEKNMEERQTELTMELRERIRMIERVLPKKAVEVEKQQEFLHEDSEALKLGRGNSYFPWDLPSGNLT</sequence>
<feature type="transmembrane region" description="Helical" evidence="4">
    <location>
        <begin position="65"/>
        <end position="87"/>
    </location>
</feature>
<dbReference type="Gene3D" id="2.60.40.790">
    <property type="match status" value="1"/>
</dbReference>
<evidence type="ECO:0000256" key="3">
    <source>
        <dbReference type="SAM" id="MobiDB-lite"/>
    </source>
</evidence>
<evidence type="ECO:0000256" key="4">
    <source>
        <dbReference type="SAM" id="Phobius"/>
    </source>
</evidence>
<proteinExistence type="inferred from homology"/>
<dbReference type="Proteomes" id="UP001152797">
    <property type="component" value="Unassembled WGS sequence"/>
</dbReference>
<dbReference type="PANTHER" id="PTHR20992:SF9">
    <property type="entry name" value="AT15442P-RELATED"/>
    <property type="match status" value="1"/>
</dbReference>
<dbReference type="InterPro" id="IPR008978">
    <property type="entry name" value="HSP20-like_chaperone"/>
</dbReference>
<gene>
    <name evidence="6" type="ORF">C1SCF055_LOCUS43942</name>
</gene>
<organism evidence="6">
    <name type="scientific">Cladocopium goreaui</name>
    <dbReference type="NCBI Taxonomy" id="2562237"/>
    <lineage>
        <taxon>Eukaryota</taxon>
        <taxon>Sar</taxon>
        <taxon>Alveolata</taxon>
        <taxon>Dinophyceae</taxon>
        <taxon>Suessiales</taxon>
        <taxon>Symbiodiniaceae</taxon>
        <taxon>Cladocopium</taxon>
    </lineage>
</organism>
<name>A0A9P1GR15_9DINO</name>
<comment type="similarity">
    <text evidence="1 2">Belongs to the small heat shock protein (HSP20) family.</text>
</comment>
<dbReference type="Pfam" id="PF00011">
    <property type="entry name" value="HSP20"/>
    <property type="match status" value="1"/>
</dbReference>
<dbReference type="AlphaFoldDB" id="A0A9P1GR15"/>
<keyword evidence="4" id="KW-0472">Membrane</keyword>
<keyword evidence="4" id="KW-0812">Transmembrane</keyword>
<protein>
    <submittedName>
        <fullName evidence="8">Geranylgeranyl diphosphate reductase, chloroplastic</fullName>
    </submittedName>
</protein>
<evidence type="ECO:0000256" key="2">
    <source>
        <dbReference type="RuleBase" id="RU003616"/>
    </source>
</evidence>
<comment type="caution">
    <text evidence="6">The sequence shown here is derived from an EMBL/GenBank/DDBJ whole genome shotgun (WGS) entry which is preliminary data.</text>
</comment>
<dbReference type="PROSITE" id="PS01031">
    <property type="entry name" value="SHSP"/>
    <property type="match status" value="1"/>
</dbReference>
<feature type="region of interest" description="Disordered" evidence="3">
    <location>
        <begin position="106"/>
        <end position="130"/>
    </location>
</feature>
<accession>A0A9P1GR15</accession>
<reference evidence="6" key="1">
    <citation type="submission" date="2022-10" db="EMBL/GenBank/DDBJ databases">
        <authorList>
            <person name="Chen Y."/>
            <person name="Dougan E. K."/>
            <person name="Chan C."/>
            <person name="Rhodes N."/>
            <person name="Thang M."/>
        </authorList>
    </citation>
    <scope>NUCLEOTIDE SEQUENCE</scope>
</reference>
<dbReference type="CDD" id="cd06464">
    <property type="entry name" value="ACD_sHsps-like"/>
    <property type="match status" value="1"/>
</dbReference>
<dbReference type="SUPFAM" id="SSF49764">
    <property type="entry name" value="HSP20-like chaperones"/>
    <property type="match status" value="1"/>
</dbReference>
<dbReference type="EMBL" id="CAMXCT030006750">
    <property type="protein sequence ID" value="CAL4806755.1"/>
    <property type="molecule type" value="Genomic_DNA"/>
</dbReference>
<feature type="domain" description="SHSP" evidence="5">
    <location>
        <begin position="254"/>
        <end position="383"/>
    </location>
</feature>
<dbReference type="EMBL" id="CAMXCT010006750">
    <property type="protein sequence ID" value="CAI4019443.1"/>
    <property type="molecule type" value="Genomic_DNA"/>
</dbReference>